<dbReference type="PANTHER" id="PTHR12790">
    <property type="entry name" value="TRANSCRIPTION INITIATION FACTOR IA RRN3"/>
    <property type="match status" value="1"/>
</dbReference>
<sequence>MVKACLDLLVPLLHLYINSQDSGSKVFCNVSLHGPFYASCQAVFYTLIFRHKAILEGSMKKGVAHLHPHPRLSSLMTCFHRDISLSSLNLERIVMRQLNPLKVCLPAITNMFAAIMR</sequence>
<dbReference type="GO" id="GO:0001181">
    <property type="term" value="F:RNA polymerase I general transcription initiation factor activity"/>
    <property type="evidence" value="ECO:0007669"/>
    <property type="project" value="InterPro"/>
</dbReference>
<comment type="caution">
    <text evidence="2">The sequence shown here is derived from an EMBL/GenBank/DDBJ whole genome shotgun (WGS) entry which is preliminary data.</text>
</comment>
<evidence type="ECO:0000256" key="1">
    <source>
        <dbReference type="ARBA" id="ARBA00010098"/>
    </source>
</evidence>
<protein>
    <submittedName>
        <fullName evidence="2">Uncharacterized protein</fullName>
    </submittedName>
</protein>
<evidence type="ECO:0000313" key="3">
    <source>
        <dbReference type="Proteomes" id="UP001274896"/>
    </source>
</evidence>
<comment type="similarity">
    <text evidence="1">Belongs to the RRN3 family.</text>
</comment>
<accession>A0AAE0QGI9</accession>
<dbReference type="EMBL" id="JAUCMX010000016">
    <property type="protein sequence ID" value="KAK3520267.1"/>
    <property type="molecule type" value="Genomic_DNA"/>
</dbReference>
<proteinExistence type="inferred from homology"/>
<dbReference type="GO" id="GO:0006361">
    <property type="term" value="P:transcription initiation at RNA polymerase I promoter"/>
    <property type="evidence" value="ECO:0007669"/>
    <property type="project" value="InterPro"/>
</dbReference>
<dbReference type="AlphaFoldDB" id="A0AAE0QGI9"/>
<organism evidence="2 3">
    <name type="scientific">Hemibagrus guttatus</name>
    <dbReference type="NCBI Taxonomy" id="175788"/>
    <lineage>
        <taxon>Eukaryota</taxon>
        <taxon>Metazoa</taxon>
        <taxon>Chordata</taxon>
        <taxon>Craniata</taxon>
        <taxon>Vertebrata</taxon>
        <taxon>Euteleostomi</taxon>
        <taxon>Actinopterygii</taxon>
        <taxon>Neopterygii</taxon>
        <taxon>Teleostei</taxon>
        <taxon>Ostariophysi</taxon>
        <taxon>Siluriformes</taxon>
        <taxon>Bagridae</taxon>
        <taxon>Hemibagrus</taxon>
    </lineage>
</organism>
<reference evidence="2" key="1">
    <citation type="submission" date="2023-06" db="EMBL/GenBank/DDBJ databases">
        <title>Male Hemibagrus guttatus genome.</title>
        <authorList>
            <person name="Bian C."/>
        </authorList>
    </citation>
    <scope>NUCLEOTIDE SEQUENCE</scope>
    <source>
        <strain evidence="2">Male_cb2023</strain>
        <tissue evidence="2">Muscle</tissue>
    </source>
</reference>
<dbReference type="Pfam" id="PF05327">
    <property type="entry name" value="RRN3"/>
    <property type="match status" value="1"/>
</dbReference>
<dbReference type="GO" id="GO:0001042">
    <property type="term" value="F:RNA polymerase I core binding"/>
    <property type="evidence" value="ECO:0007669"/>
    <property type="project" value="TreeGrafter"/>
</dbReference>
<gene>
    <name evidence="2" type="ORF">QTP70_019683</name>
</gene>
<keyword evidence="3" id="KW-1185">Reference proteome</keyword>
<dbReference type="InterPro" id="IPR007991">
    <property type="entry name" value="RNA_pol_I_trans_ini_fac_RRN3"/>
</dbReference>
<evidence type="ECO:0000313" key="2">
    <source>
        <dbReference type="EMBL" id="KAK3520267.1"/>
    </source>
</evidence>
<dbReference type="PANTHER" id="PTHR12790:SF0">
    <property type="entry name" value="RNA POLYMERASE I-SPECIFIC TRANSCRIPTION INITIATION FACTOR RRN3-RELATED"/>
    <property type="match status" value="1"/>
</dbReference>
<dbReference type="GO" id="GO:0005634">
    <property type="term" value="C:nucleus"/>
    <property type="evidence" value="ECO:0007669"/>
    <property type="project" value="TreeGrafter"/>
</dbReference>
<dbReference type="Proteomes" id="UP001274896">
    <property type="component" value="Unassembled WGS sequence"/>
</dbReference>
<name>A0AAE0QGI9_9TELE</name>